<evidence type="ECO:0000259" key="6">
    <source>
        <dbReference type="Pfam" id="PF16206"/>
    </source>
</evidence>
<keyword evidence="3" id="KW-0653">Protein transport</keyword>
<feature type="domain" description="Mon2/Sec7/BIG1-like dimerisation and cyclophilin-binding" evidence="7">
    <location>
        <begin position="40"/>
        <end position="232"/>
    </location>
</feature>
<dbReference type="PANTHER" id="PTHR10663">
    <property type="entry name" value="GUANYL-NUCLEOTIDE EXCHANGE FACTOR"/>
    <property type="match status" value="1"/>
</dbReference>
<feature type="domain" description="Mon2/Sec7/BIG1-like HUS" evidence="5">
    <location>
        <begin position="257"/>
        <end position="411"/>
    </location>
</feature>
<dbReference type="Proteomes" id="UP001412239">
    <property type="component" value="Unassembled WGS sequence"/>
</dbReference>
<feature type="compositionally biased region" description="Polar residues" evidence="4">
    <location>
        <begin position="844"/>
        <end position="855"/>
    </location>
</feature>
<sequence length="1776" mass="193718">MFYTPFTISGSQLPTDPQQPAIASVSTPPPFTPGPRMTAQFLTNELTNLVQEAKRKNSDLRHVSFYNRAAEKSLADLKSIGPATDVAIELSGRPQFLHPFLIACSTRNAKFSTIGVVCLQRLIVSRGLAKVCRQWRILDFDLADLRETELKEVLEAFREAANLGVEIQLKILQALPPLLQNYAEDLKGSLLGEALLICSILQGSKMGVVNNTAAATLSQIVISIFDKVVTEDERALEAPTVGEGPSECGAIPLRAAALDAYRVFFDICLLTEGQRPQFLRFSVLPQPFGLELIESVLTNHPAIFLTHPEQAYVLKTRVAPLIMRSLSDRLNFPTTVRITRVLYMLLRRHLSILSEECEVALSLLTHMLDPEVSAPWKRALCMEVFRGICAESGLIRRIFAEYDAKQGKKSIVKDLMGTLTRLATEKPSVIGLGTQSSAPAGQAVPKDSSSEQAALEAGGVAGIIGGAVGLSEVNVAGLSTQWSLMRVPCIDQLDKSEPPATPESYIYCLTLTCINSFCEGLAKFILPLSMASDATRGAKRRNPARVSSMGMVRTNSVAGSDSESGPATRSGSPMRTPSPTKGTLRRKPTMRQHRIPANPLSMEGHPLYNEVIISAAIMESCWPAVLAACSTFLYATLDNEFYHGLVRSFQKFTHVAGLLHLTTPRDAFLTTLGKAAVPSNVLSANISASPMVSDNQSLLSNAKGLLSVDSSGNSERPTPGGTEHHPPSLNSRNLLCLRALLNLGIALGPTLEKSWTIVLETLQQADYVLFASSRKTGRQISLNASAARSDTQKGADAGNPLTNIGPELSVVEAAAMKMFEGTRDFPDEAFTAVLLALCKLSNGDGETNSRTSIDKSTSPQRSPRSPTFSHKRLSSVSNSSTSQVIGDNAFALAKLGELAQINMSRLTGPNPISSGWDMLANHLATVTNSRDRGNSIRMKAAEVLHEVVVSAAKMIMTESTENMAEVQKRILSALREGVTDGKVFGTSDSVTRATELEIHRAGLEALNAILEHSGQSLIAGWEIVFDIIMSVFDSTMIWRRGATIPEASAEIAKSTRSPKLIRSSFSSLELICSDFLASLPTSCVLVLIDALFAFCGQKDDLNISLTTITFFWNVSDFLQTKGESSLSSELLSSQAQSEKDLLDMVEQTDSGSHPALWMLLLLRLTGVSKDQRAEVRNGSVQTLFRIFDTYGHQLSPQAWSSCLKIVVFKMMNITPNDEKESDVPKIRAAERKQWDDTINLVLNGIGTLYSNYFEVFAKQSEFRNTWSVFIRYLEALLKRRSLEVNTTVFAVLKHVLEKADGPGNLDPPSTEDVWKMWSGQGVKLVEGNIDTSRAGIQETLLAYVDSFKPLYRLLEPAISADMVDKILTLLWECIIFPDAPAYFQDTDTLTPLQAAILGVIQMMRTDIPGIPSLVLKQVADLSTVAYRPPHTPQSTKVRIPSYIALATQSMNILEAVSSRHVENSEIYTTGALSSVLSALKLPISLKYDFTRAASSATAKRPSQWIPATKAALSIITKVLPAISELSISEAHQKEVWKLIVEIIGGVVSANPTNIDEATLVSDETFDISSFREFRGMVVPPLGRAVVPDEVVQAYMKSIFKSSILYDIVELEHPGSTDISLSSLSICEHGKTSELELVRRSRMGYACLDELFALAAVNDSNSEELQRLAVASAPYLVLRAGRVFQHYISDQPLRGRMPQPVCQRKEMIYVLKRLVNLDSRVKTVSTDSGHMPPSGKGHLFKLLPLLSQCVAVAQGDQEILGWLAKAMDEIGGALGVL</sequence>
<feature type="region of interest" description="Disordered" evidence="4">
    <location>
        <begin position="536"/>
        <end position="591"/>
    </location>
</feature>
<dbReference type="InterPro" id="IPR032691">
    <property type="entry name" value="Mon2/Sec7/BIG1-like_HUS"/>
</dbReference>
<gene>
    <name evidence="8" type="ORF">GSTUAT00002002001</name>
</gene>
<evidence type="ECO:0000313" key="9">
    <source>
        <dbReference type="Proteomes" id="UP001412239"/>
    </source>
</evidence>
<feature type="compositionally biased region" description="Polar residues" evidence="4">
    <location>
        <begin position="1"/>
        <end position="18"/>
    </location>
</feature>
<dbReference type="Pfam" id="PF16213">
    <property type="entry name" value="DCB"/>
    <property type="match status" value="1"/>
</dbReference>
<feature type="domain" description="Mon2 C-terminal" evidence="6">
    <location>
        <begin position="1074"/>
        <end position="1313"/>
    </location>
</feature>
<comment type="similarity">
    <text evidence="1">Belongs to the MON2 family.</text>
</comment>
<evidence type="ECO:0000256" key="3">
    <source>
        <dbReference type="ARBA" id="ARBA00022927"/>
    </source>
</evidence>
<evidence type="ECO:0000256" key="2">
    <source>
        <dbReference type="ARBA" id="ARBA00022448"/>
    </source>
</evidence>
<dbReference type="PANTHER" id="PTHR10663:SF333">
    <property type="entry name" value="PROTEIN MON2 HOMOLOG"/>
    <property type="match status" value="1"/>
</dbReference>
<dbReference type="Pfam" id="PF16206">
    <property type="entry name" value="Mon2_C"/>
    <property type="match status" value="1"/>
</dbReference>
<feature type="region of interest" description="Disordered" evidence="4">
    <location>
        <begin position="709"/>
        <end position="728"/>
    </location>
</feature>
<evidence type="ECO:0008006" key="10">
    <source>
        <dbReference type="Google" id="ProtNLM"/>
    </source>
</evidence>
<dbReference type="SUPFAM" id="SSF48371">
    <property type="entry name" value="ARM repeat"/>
    <property type="match status" value="1"/>
</dbReference>
<dbReference type="InterPro" id="IPR032817">
    <property type="entry name" value="Mon2_C"/>
</dbReference>
<reference evidence="8" key="1">
    <citation type="submission" date="2015-10" db="EMBL/GenBank/DDBJ databases">
        <authorList>
            <person name="Regsiter A."/>
            <person name="william w."/>
        </authorList>
    </citation>
    <scope>NUCLEOTIDE SEQUENCE</scope>
    <source>
        <strain evidence="8">Montdore</strain>
    </source>
</reference>
<feature type="region of interest" description="Disordered" evidence="4">
    <location>
        <begin position="843"/>
        <end position="880"/>
    </location>
</feature>
<dbReference type="InterPro" id="IPR032629">
    <property type="entry name" value="DCB_dom"/>
</dbReference>
<keyword evidence="9" id="KW-1185">Reference proteome</keyword>
<name>A0A292Q4S3_9PEZI</name>
<evidence type="ECO:0000256" key="1">
    <source>
        <dbReference type="ARBA" id="ARBA00008144"/>
    </source>
</evidence>
<feature type="region of interest" description="Disordered" evidence="4">
    <location>
        <begin position="783"/>
        <end position="803"/>
    </location>
</feature>
<evidence type="ECO:0000256" key="4">
    <source>
        <dbReference type="SAM" id="MobiDB-lite"/>
    </source>
</evidence>
<dbReference type="EMBL" id="LN890965">
    <property type="protein sequence ID" value="CUS13965.1"/>
    <property type="molecule type" value="Genomic_DNA"/>
</dbReference>
<dbReference type="GO" id="GO:0005794">
    <property type="term" value="C:Golgi apparatus"/>
    <property type="evidence" value="ECO:0007669"/>
    <property type="project" value="UniProtKB-ARBA"/>
</dbReference>
<dbReference type="GO" id="GO:0015031">
    <property type="term" value="P:protein transport"/>
    <property type="evidence" value="ECO:0007669"/>
    <property type="project" value="UniProtKB-KW"/>
</dbReference>
<feature type="region of interest" description="Disordered" evidence="4">
    <location>
        <begin position="1"/>
        <end position="30"/>
    </location>
</feature>
<feature type="compositionally biased region" description="Polar residues" evidence="4">
    <location>
        <begin position="553"/>
        <end position="581"/>
    </location>
</feature>
<dbReference type="InterPro" id="IPR016024">
    <property type="entry name" value="ARM-type_fold"/>
</dbReference>
<protein>
    <recommendedName>
        <fullName evidence="10">Endosomal peripheral membrane protein</fullName>
    </recommendedName>
</protein>
<evidence type="ECO:0000313" key="8">
    <source>
        <dbReference type="EMBL" id="CUS13965.1"/>
    </source>
</evidence>
<feature type="compositionally biased region" description="Low complexity" evidence="4">
    <location>
        <begin position="856"/>
        <end position="880"/>
    </location>
</feature>
<evidence type="ECO:0000259" key="5">
    <source>
        <dbReference type="Pfam" id="PF12783"/>
    </source>
</evidence>
<proteinExistence type="inferred from homology"/>
<keyword evidence="2" id="KW-0813">Transport</keyword>
<dbReference type="Pfam" id="PF12783">
    <property type="entry name" value="Sec7-like_HUS"/>
    <property type="match status" value="1"/>
</dbReference>
<evidence type="ECO:0000259" key="7">
    <source>
        <dbReference type="Pfam" id="PF16213"/>
    </source>
</evidence>
<accession>A0A292Q4S3</accession>
<organism evidence="8 9">
    <name type="scientific">Tuber aestivum</name>
    <name type="common">summer truffle</name>
    <dbReference type="NCBI Taxonomy" id="59557"/>
    <lineage>
        <taxon>Eukaryota</taxon>
        <taxon>Fungi</taxon>
        <taxon>Dikarya</taxon>
        <taxon>Ascomycota</taxon>
        <taxon>Pezizomycotina</taxon>
        <taxon>Pezizomycetes</taxon>
        <taxon>Pezizales</taxon>
        <taxon>Tuberaceae</taxon>
        <taxon>Tuber</taxon>
    </lineage>
</organism>